<gene>
    <name evidence="7" type="primary">VPS55</name>
    <name evidence="7" type="ORF">DEBR0S2_12772G</name>
</gene>
<proteinExistence type="inferred from homology"/>
<dbReference type="PANTHER" id="PTHR12050">
    <property type="entry name" value="LEPTIN RECEPTOR-RELATED"/>
    <property type="match status" value="1"/>
</dbReference>
<keyword evidence="3 6" id="KW-0812">Transmembrane</keyword>
<keyword evidence="4 6" id="KW-1133">Transmembrane helix</keyword>
<feature type="transmembrane region" description="Helical" evidence="6">
    <location>
        <begin position="12"/>
        <end position="32"/>
    </location>
</feature>
<evidence type="ECO:0000313" key="8">
    <source>
        <dbReference type="Proteomes" id="UP000478008"/>
    </source>
</evidence>
<evidence type="ECO:0000256" key="4">
    <source>
        <dbReference type="ARBA" id="ARBA00022989"/>
    </source>
</evidence>
<evidence type="ECO:0000313" key="7">
    <source>
        <dbReference type="EMBL" id="VUG17648.1"/>
    </source>
</evidence>
<dbReference type="GO" id="GO:0034424">
    <property type="term" value="C:Vps55/Vps68 complex"/>
    <property type="evidence" value="ECO:0007669"/>
    <property type="project" value="TreeGrafter"/>
</dbReference>
<name>A0A7D9H0N2_DEKBR</name>
<dbReference type="Pfam" id="PF04133">
    <property type="entry name" value="Vps55"/>
    <property type="match status" value="1"/>
</dbReference>
<evidence type="ECO:0000256" key="6">
    <source>
        <dbReference type="SAM" id="Phobius"/>
    </source>
</evidence>
<reference evidence="7 8" key="1">
    <citation type="submission" date="2019-07" db="EMBL/GenBank/DDBJ databases">
        <authorList>
            <person name="Friedrich A."/>
            <person name="Schacherer J."/>
        </authorList>
    </citation>
    <scope>NUCLEOTIDE SEQUENCE [LARGE SCALE GENOMIC DNA]</scope>
</reference>
<keyword evidence="5 6" id="KW-0472">Membrane</keyword>
<evidence type="ECO:0000256" key="3">
    <source>
        <dbReference type="ARBA" id="ARBA00022692"/>
    </source>
</evidence>
<feature type="transmembrane region" description="Helical" evidence="6">
    <location>
        <begin position="39"/>
        <end position="58"/>
    </location>
</feature>
<dbReference type="PANTHER" id="PTHR12050:SF0">
    <property type="entry name" value="RH04491P"/>
    <property type="match status" value="1"/>
</dbReference>
<organism evidence="7 8">
    <name type="scientific">Dekkera bruxellensis</name>
    <name type="common">Brettanomyces custersii</name>
    <dbReference type="NCBI Taxonomy" id="5007"/>
    <lineage>
        <taxon>Eukaryota</taxon>
        <taxon>Fungi</taxon>
        <taxon>Dikarya</taxon>
        <taxon>Ascomycota</taxon>
        <taxon>Saccharomycotina</taxon>
        <taxon>Pichiomycetes</taxon>
        <taxon>Pichiales</taxon>
        <taxon>Pichiaceae</taxon>
        <taxon>Brettanomyces</taxon>
    </lineage>
</organism>
<protein>
    <submittedName>
        <fullName evidence="7">DEBR0S2_12772g1_1</fullName>
    </submittedName>
</protein>
<sequence length="141" mass="15180">MAMKINPVSKIIGLSSVLAVGFLMVVLAAAVWGNWMPIVSALLFATAHLPILIINSHYVYDNSLDMDEEGETSGATDIGHFLESLLLTSAVALPLSLLHCHTMTKQASILTVLGGSLIYGTIVTFTTFFDGFKEEDDPFGF</sequence>
<evidence type="ECO:0000256" key="5">
    <source>
        <dbReference type="ARBA" id="ARBA00023136"/>
    </source>
</evidence>
<comment type="subcellular location">
    <subcellularLocation>
        <location evidence="1">Membrane</location>
        <topology evidence="1">Multi-pass membrane protein</topology>
    </subcellularLocation>
</comment>
<dbReference type="InterPro" id="IPR007262">
    <property type="entry name" value="Vps55/LEPROT"/>
</dbReference>
<comment type="similarity">
    <text evidence="2">Belongs to the OB-RGRP/VPS55 family.</text>
</comment>
<accession>A0A7D9H0N2</accession>
<evidence type="ECO:0000256" key="1">
    <source>
        <dbReference type="ARBA" id="ARBA00004141"/>
    </source>
</evidence>
<feature type="transmembrane region" description="Helical" evidence="6">
    <location>
        <begin position="109"/>
        <end position="129"/>
    </location>
</feature>
<dbReference type="GO" id="GO:0032511">
    <property type="term" value="P:late endosome to vacuole transport via multivesicular body sorting pathway"/>
    <property type="evidence" value="ECO:0007669"/>
    <property type="project" value="TreeGrafter"/>
</dbReference>
<evidence type="ECO:0000256" key="2">
    <source>
        <dbReference type="ARBA" id="ARBA00005645"/>
    </source>
</evidence>
<dbReference type="AlphaFoldDB" id="A0A7D9H0N2"/>
<dbReference type="Proteomes" id="UP000478008">
    <property type="component" value="Unassembled WGS sequence"/>
</dbReference>
<dbReference type="EMBL" id="CABFWN010000002">
    <property type="protein sequence ID" value="VUG17648.1"/>
    <property type="molecule type" value="Genomic_DNA"/>
</dbReference>
<feature type="transmembrane region" description="Helical" evidence="6">
    <location>
        <begin position="78"/>
        <end position="97"/>
    </location>
</feature>
<keyword evidence="8" id="KW-1185">Reference proteome</keyword>